<organism evidence="10 11">
    <name type="scientific">Durusdinium trenchii</name>
    <dbReference type="NCBI Taxonomy" id="1381693"/>
    <lineage>
        <taxon>Eukaryota</taxon>
        <taxon>Sar</taxon>
        <taxon>Alveolata</taxon>
        <taxon>Dinophyceae</taxon>
        <taxon>Suessiales</taxon>
        <taxon>Symbiodiniaceae</taxon>
        <taxon>Durusdinium</taxon>
    </lineage>
</organism>
<feature type="region of interest" description="Disordered" evidence="7">
    <location>
        <begin position="66"/>
        <end position="91"/>
    </location>
</feature>
<dbReference type="SUPFAM" id="SSF82895">
    <property type="entry name" value="TSP-1 type 1 repeat"/>
    <property type="match status" value="3"/>
</dbReference>
<keyword evidence="4" id="KW-0677">Repeat</keyword>
<accession>A0ABP0HXH1</accession>
<evidence type="ECO:0000259" key="9">
    <source>
        <dbReference type="Pfam" id="PF19028"/>
    </source>
</evidence>
<dbReference type="EMBL" id="CAXAMN010001281">
    <property type="protein sequence ID" value="CAK8993590.1"/>
    <property type="molecule type" value="Genomic_DNA"/>
</dbReference>
<keyword evidence="11" id="KW-1185">Reference proteome</keyword>
<protein>
    <recommendedName>
        <fullName evidence="9">Spondin-like TSP1 domain-containing protein</fullName>
    </recommendedName>
</protein>
<dbReference type="PANTHER" id="PTHR22906:SF43">
    <property type="entry name" value="PROPERDIN"/>
    <property type="match status" value="1"/>
</dbReference>
<feature type="domain" description="Spondin-like TSP1" evidence="9">
    <location>
        <begin position="170"/>
        <end position="222"/>
    </location>
</feature>
<dbReference type="PANTHER" id="PTHR22906">
    <property type="entry name" value="PROPERDIN"/>
    <property type="match status" value="1"/>
</dbReference>
<evidence type="ECO:0000256" key="5">
    <source>
        <dbReference type="ARBA" id="ARBA00023157"/>
    </source>
</evidence>
<dbReference type="InterPro" id="IPR000884">
    <property type="entry name" value="TSP1_rpt"/>
</dbReference>
<feature type="compositionally biased region" description="Acidic residues" evidence="7">
    <location>
        <begin position="66"/>
        <end position="81"/>
    </location>
</feature>
<keyword evidence="2" id="KW-0964">Secreted</keyword>
<name>A0ABP0HXH1_9DINO</name>
<dbReference type="Proteomes" id="UP001642484">
    <property type="component" value="Unassembled WGS sequence"/>
</dbReference>
<dbReference type="InterPro" id="IPR044004">
    <property type="entry name" value="TSP1_spondin_dom"/>
</dbReference>
<feature type="chain" id="PRO_5047161953" description="Spondin-like TSP1 domain-containing protein" evidence="8">
    <location>
        <begin position="22"/>
        <end position="694"/>
    </location>
</feature>
<comment type="subcellular location">
    <subcellularLocation>
        <location evidence="1">Secreted</location>
    </subcellularLocation>
</comment>
<dbReference type="Gene3D" id="3.40.220.10">
    <property type="entry name" value="Leucine Aminopeptidase, subunit E, domain 1"/>
    <property type="match status" value="1"/>
</dbReference>
<dbReference type="SMART" id="SM00209">
    <property type="entry name" value="TSP1"/>
    <property type="match status" value="3"/>
</dbReference>
<evidence type="ECO:0000313" key="10">
    <source>
        <dbReference type="EMBL" id="CAK8993590.1"/>
    </source>
</evidence>
<evidence type="ECO:0000256" key="3">
    <source>
        <dbReference type="ARBA" id="ARBA00022729"/>
    </source>
</evidence>
<keyword evidence="6" id="KW-0325">Glycoprotein</keyword>
<keyword evidence="3 8" id="KW-0732">Signal</keyword>
<dbReference type="Pfam" id="PF00090">
    <property type="entry name" value="TSP_1"/>
    <property type="match status" value="1"/>
</dbReference>
<gene>
    <name evidence="10" type="ORF">CCMP2556_LOCUS3301</name>
</gene>
<dbReference type="InterPro" id="IPR043472">
    <property type="entry name" value="Macro_dom-like"/>
</dbReference>
<evidence type="ECO:0000256" key="1">
    <source>
        <dbReference type="ARBA" id="ARBA00004613"/>
    </source>
</evidence>
<feature type="domain" description="Spondin-like TSP1" evidence="9">
    <location>
        <begin position="226"/>
        <end position="275"/>
    </location>
</feature>
<evidence type="ECO:0000256" key="8">
    <source>
        <dbReference type="SAM" id="SignalP"/>
    </source>
</evidence>
<dbReference type="InterPro" id="IPR052065">
    <property type="entry name" value="Compl_asym_regulator"/>
</dbReference>
<evidence type="ECO:0000313" key="11">
    <source>
        <dbReference type="Proteomes" id="UP001642484"/>
    </source>
</evidence>
<evidence type="ECO:0000256" key="7">
    <source>
        <dbReference type="SAM" id="MobiDB-lite"/>
    </source>
</evidence>
<evidence type="ECO:0000256" key="6">
    <source>
        <dbReference type="ARBA" id="ARBA00023180"/>
    </source>
</evidence>
<dbReference type="Gene3D" id="2.20.100.10">
    <property type="entry name" value="Thrombospondin type-1 (TSP1) repeat"/>
    <property type="match status" value="3"/>
</dbReference>
<proteinExistence type="predicted"/>
<evidence type="ECO:0000256" key="4">
    <source>
        <dbReference type="ARBA" id="ARBA00022737"/>
    </source>
</evidence>
<dbReference type="InterPro" id="IPR036383">
    <property type="entry name" value="TSP1_rpt_sf"/>
</dbReference>
<evidence type="ECO:0000256" key="2">
    <source>
        <dbReference type="ARBA" id="ARBA00022525"/>
    </source>
</evidence>
<feature type="signal peptide" evidence="8">
    <location>
        <begin position="1"/>
        <end position="21"/>
    </location>
</feature>
<dbReference type="PROSITE" id="PS50092">
    <property type="entry name" value="TSP1"/>
    <property type="match status" value="3"/>
</dbReference>
<reference evidence="10 11" key="1">
    <citation type="submission" date="2024-02" db="EMBL/GenBank/DDBJ databases">
        <authorList>
            <person name="Chen Y."/>
            <person name="Shah S."/>
            <person name="Dougan E. K."/>
            <person name="Thang M."/>
            <person name="Chan C."/>
        </authorList>
    </citation>
    <scope>NUCLEOTIDE SEQUENCE [LARGE SCALE GENOMIC DNA]</scope>
</reference>
<sequence>MSLLGTLRPLICAIAVSVCCGAAPKNRQGKFEAETLEAEVSQDGHIAMHNSLKPSFKDPDTEFIELEEEEEEQEQEEEEGEDEKHDEDAEQESAGCRRRDCRRRFTCHRRRVNCVWATWKPWTQCSKACATGKTTRVRPFARAAAHEGCACTGPSKEEKTCNTHACPINCAWGKWNAWQKCSKPCGGGEQKRNRPVAKAAAHGGKKCDGAAEEKKKCNEHKCPIDCVYGEWGEWADCSVTCGNGTRKHTREVETEAQHGGKECEGEAEEEGPCDPVPEKCGALGSQVFRAPETGHKAPDRETFYQSFAFLWTFVLRLAATRGHLTRFNRCRLRVLPPGARAGVQVPQVKPGPALHSRNGSFDWIRTANEKEDRDLRAQTATLTLKACRACGYQLSAGGVVPLRHTDMMVEGAILRREWDERRWPRAWAPPSRGFFSSPAPPRLTTAAQGTALDAALALAERRARVAVLSAASAGGAQGETELRYPAYHPCGGFRTGGRHALEESMCVQSTLSLSLQRALYISRHGNAQVSVPERLKRDQRSEWFCYIPETGGILSPKVEVFRKGSAEGYGFLPSPVELASVVSVAMPNKNPNVKDSPLDAPESPDEYRALLVAKLKVALGAAAMSGASACVVPGLGCGVFKNDPGDVGAALGEAIAWAPLCGKLQEVILAGVPKALEAAARRLWLCIRVNAEKQ</sequence>
<comment type="caution">
    <text evidence="10">The sequence shown here is derived from an EMBL/GenBank/DDBJ whole genome shotgun (WGS) entry which is preliminary data.</text>
</comment>
<keyword evidence="5" id="KW-1015">Disulfide bond</keyword>
<dbReference type="Pfam" id="PF19028">
    <property type="entry name" value="TSP1_spondin"/>
    <property type="match status" value="2"/>
</dbReference>